<dbReference type="EC" id="3.1.3.15" evidence="4"/>
<dbReference type="OrthoDB" id="9785695at2"/>
<gene>
    <name evidence="6" type="primary">hisN</name>
    <name evidence="6" type="ORF">GO485_05805</name>
    <name evidence="7" type="ORF">IP92_01037</name>
</gene>
<feature type="binding site" evidence="5">
    <location>
        <position position="209"/>
    </location>
    <ligand>
        <name>Mg(2+)</name>
        <dbReference type="ChEBI" id="CHEBI:18420"/>
        <label>1</label>
        <note>catalytic</note>
    </ligand>
</feature>
<feature type="binding site" evidence="5">
    <location>
        <position position="85"/>
    </location>
    <ligand>
        <name>Mg(2+)</name>
        <dbReference type="ChEBI" id="CHEBI:18420"/>
        <label>1</label>
        <note>catalytic</note>
    </ligand>
</feature>
<dbReference type="PANTHER" id="PTHR20854:SF4">
    <property type="entry name" value="INOSITOL-1-MONOPHOSPHATASE-RELATED"/>
    <property type="match status" value="1"/>
</dbReference>
<evidence type="ECO:0000256" key="2">
    <source>
        <dbReference type="ARBA" id="ARBA00009759"/>
    </source>
</evidence>
<keyword evidence="3 6" id="KW-0378">Hydrolase</keyword>
<organism evidence="7 8">
    <name type="scientific">Pseudoduganella flava</name>
    <dbReference type="NCBI Taxonomy" id="871742"/>
    <lineage>
        <taxon>Bacteria</taxon>
        <taxon>Pseudomonadati</taxon>
        <taxon>Pseudomonadota</taxon>
        <taxon>Betaproteobacteria</taxon>
        <taxon>Burkholderiales</taxon>
        <taxon>Oxalobacteraceae</taxon>
        <taxon>Telluria group</taxon>
        <taxon>Pseudoduganella</taxon>
    </lineage>
</organism>
<dbReference type="InterPro" id="IPR011809">
    <property type="entry name" value="His_9_proposed"/>
</dbReference>
<dbReference type="GO" id="GO:0046872">
    <property type="term" value="F:metal ion binding"/>
    <property type="evidence" value="ECO:0007669"/>
    <property type="project" value="UniProtKB-KW"/>
</dbReference>
<dbReference type="GO" id="GO:0006020">
    <property type="term" value="P:inositol metabolic process"/>
    <property type="evidence" value="ECO:0007669"/>
    <property type="project" value="TreeGrafter"/>
</dbReference>
<evidence type="ECO:0000256" key="5">
    <source>
        <dbReference type="PIRSR" id="PIRSR600760-2"/>
    </source>
</evidence>
<dbReference type="EMBL" id="VLKW01000002">
    <property type="protein sequence ID" value="TWI49814.1"/>
    <property type="molecule type" value="Genomic_DNA"/>
</dbReference>
<accession>A0A562PZI5</accession>
<feature type="binding site" evidence="5">
    <location>
        <position position="88"/>
    </location>
    <ligand>
        <name>Mg(2+)</name>
        <dbReference type="ChEBI" id="CHEBI:18420"/>
        <label>1</label>
        <note>catalytic</note>
    </ligand>
</feature>
<dbReference type="Proteomes" id="UP000437862">
    <property type="component" value="Chromosome"/>
</dbReference>
<dbReference type="InterPro" id="IPR000760">
    <property type="entry name" value="Inositol_monophosphatase-like"/>
</dbReference>
<dbReference type="GO" id="GO:0008934">
    <property type="term" value="F:inositol monophosphate 1-phosphatase activity"/>
    <property type="evidence" value="ECO:0007669"/>
    <property type="project" value="TreeGrafter"/>
</dbReference>
<dbReference type="AlphaFoldDB" id="A0A562PZI5"/>
<reference evidence="7 8" key="1">
    <citation type="journal article" date="2015" name="Stand. Genomic Sci.">
        <title>Genomic Encyclopedia of Bacterial and Archaeal Type Strains, Phase III: the genomes of soil and plant-associated and newly described type strains.</title>
        <authorList>
            <person name="Whitman W.B."/>
            <person name="Woyke T."/>
            <person name="Klenk H.P."/>
            <person name="Zhou Y."/>
            <person name="Lilburn T.G."/>
            <person name="Beck B.J."/>
            <person name="De Vos P."/>
            <person name="Vandamme P."/>
            <person name="Eisen J.A."/>
            <person name="Garrity G."/>
            <person name="Hugenholtz P."/>
            <person name="Kyrpides N.C."/>
        </authorList>
    </citation>
    <scope>NUCLEOTIDE SEQUENCE [LARGE SCALE GENOMIC DNA]</scope>
    <source>
        <strain evidence="7 8">CGMCC 1.10685</strain>
    </source>
</reference>
<sequence length="258" mass="27480">MNTNDYLTFARELADAAGRAAMPYFRTGTPVDNKDPAAFDPVTAADKAAEQAMRALIRARWPEHGIVGEEEGVHQGSSPYHWVLDPIDGTRAFICGLPLWGTLIALNDGTRPIVGAMYQPFTGEFYAGTPDGAWLNGAPLRTRACPGLHAARLMTITPDIFRVPAQRAAYDALAAEAQLVRFGADCYAYCMLAAGHVDVVIEAGMQPFDIQALIPIIEGAGGVVTSWDGGDAQHGGAVVACGDPVLHARLVERLQHAA</sequence>
<comment type="similarity">
    <text evidence="2">Belongs to the inositol monophosphatase superfamily.</text>
</comment>
<dbReference type="FunFam" id="3.30.540.10:FF:000030">
    <property type="entry name" value="Inositol monophosphatase"/>
    <property type="match status" value="1"/>
</dbReference>
<evidence type="ECO:0000256" key="1">
    <source>
        <dbReference type="ARBA" id="ARBA00001946"/>
    </source>
</evidence>
<keyword evidence="9" id="KW-1185">Reference proteome</keyword>
<dbReference type="GO" id="GO:0004401">
    <property type="term" value="F:histidinol-phosphatase activity"/>
    <property type="evidence" value="ECO:0007669"/>
    <property type="project" value="UniProtKB-UniRule"/>
</dbReference>
<evidence type="ECO:0000313" key="7">
    <source>
        <dbReference type="EMBL" id="TWI49814.1"/>
    </source>
</evidence>
<dbReference type="RefSeq" id="WP_145873478.1">
    <property type="nucleotide sequence ID" value="NZ_CP046904.1"/>
</dbReference>
<name>A0A562PZI5_9BURK</name>
<dbReference type="NCBIfam" id="TIGR02067">
    <property type="entry name" value="his_9_HisN"/>
    <property type="match status" value="1"/>
</dbReference>
<comment type="cofactor">
    <cofactor evidence="1 5">
        <name>Mg(2+)</name>
        <dbReference type="ChEBI" id="CHEBI:18420"/>
    </cofactor>
</comment>
<feature type="binding site" evidence="5">
    <location>
        <position position="69"/>
    </location>
    <ligand>
        <name>Mg(2+)</name>
        <dbReference type="ChEBI" id="CHEBI:18420"/>
        <label>1</label>
        <note>catalytic</note>
    </ligand>
</feature>
<dbReference type="Gene3D" id="3.30.540.10">
    <property type="entry name" value="Fructose-1,6-Bisphosphatase, subunit A, domain 1"/>
    <property type="match status" value="1"/>
</dbReference>
<dbReference type="GO" id="GO:0007165">
    <property type="term" value="P:signal transduction"/>
    <property type="evidence" value="ECO:0007669"/>
    <property type="project" value="TreeGrafter"/>
</dbReference>
<evidence type="ECO:0000256" key="4">
    <source>
        <dbReference type="NCBIfam" id="TIGR02067"/>
    </source>
</evidence>
<proteinExistence type="inferred from homology"/>
<evidence type="ECO:0000313" key="9">
    <source>
        <dbReference type="Proteomes" id="UP000437862"/>
    </source>
</evidence>
<reference evidence="7" key="2">
    <citation type="submission" date="2019-07" db="EMBL/GenBank/DDBJ databases">
        <authorList>
            <person name="Whitman W."/>
            <person name="Huntemann M."/>
            <person name="Clum A."/>
            <person name="Pillay M."/>
            <person name="Palaniappan K."/>
            <person name="Varghese N."/>
            <person name="Mikhailova N."/>
            <person name="Stamatis D."/>
            <person name="Reddy T."/>
            <person name="Daum C."/>
            <person name="Shapiro N."/>
            <person name="Ivanova N."/>
            <person name="Kyrpides N."/>
            <person name="Woyke T."/>
        </authorList>
    </citation>
    <scope>NUCLEOTIDE SEQUENCE</scope>
    <source>
        <strain evidence="7">CGMCC 1.10685</strain>
    </source>
</reference>
<dbReference type="Gene3D" id="3.40.190.80">
    <property type="match status" value="1"/>
</dbReference>
<dbReference type="PRINTS" id="PR00377">
    <property type="entry name" value="IMPHPHTASES"/>
</dbReference>
<protein>
    <recommendedName>
        <fullName evidence="4">Histidinol-phosphatase</fullName>
        <ecNumber evidence="4">3.1.3.15</ecNumber>
    </recommendedName>
</protein>
<dbReference type="Proteomes" id="UP000315112">
    <property type="component" value="Unassembled WGS sequence"/>
</dbReference>
<keyword evidence="5" id="KW-0479">Metal-binding</keyword>
<evidence type="ECO:0000313" key="6">
    <source>
        <dbReference type="EMBL" id="QGZ38615.1"/>
    </source>
</evidence>
<evidence type="ECO:0000256" key="3">
    <source>
        <dbReference type="ARBA" id="ARBA00022801"/>
    </source>
</evidence>
<dbReference type="EMBL" id="CP046904">
    <property type="protein sequence ID" value="QGZ38615.1"/>
    <property type="molecule type" value="Genomic_DNA"/>
</dbReference>
<reference evidence="6 9" key="3">
    <citation type="submission" date="2019-12" db="EMBL/GenBank/DDBJ databases">
        <title>Draft Genome Sequences of Six Type Strains of the Genus Massilia.</title>
        <authorList>
            <person name="Miess H."/>
            <person name="Frediansyah A."/>
            <person name="Goeker M."/>
            <person name="Gross H."/>
        </authorList>
    </citation>
    <scope>NUCLEOTIDE SEQUENCE [LARGE SCALE GENOMIC DNA]</scope>
    <source>
        <strain evidence="6 9">DSM 26639</strain>
    </source>
</reference>
<dbReference type="GO" id="GO:0000105">
    <property type="term" value="P:L-histidine biosynthetic process"/>
    <property type="evidence" value="ECO:0007669"/>
    <property type="project" value="UniProtKB-UniRule"/>
</dbReference>
<dbReference type="CDD" id="cd01641">
    <property type="entry name" value="Bacterial_IMPase_like_1"/>
    <property type="match status" value="1"/>
</dbReference>
<evidence type="ECO:0000313" key="8">
    <source>
        <dbReference type="Proteomes" id="UP000315112"/>
    </source>
</evidence>
<feature type="binding site" evidence="5">
    <location>
        <position position="87"/>
    </location>
    <ligand>
        <name>Mg(2+)</name>
        <dbReference type="ChEBI" id="CHEBI:18420"/>
        <label>1</label>
        <note>catalytic</note>
    </ligand>
</feature>
<dbReference type="PANTHER" id="PTHR20854">
    <property type="entry name" value="INOSITOL MONOPHOSPHATASE"/>
    <property type="match status" value="1"/>
</dbReference>
<keyword evidence="5" id="KW-0460">Magnesium</keyword>
<dbReference type="Pfam" id="PF00459">
    <property type="entry name" value="Inositol_P"/>
    <property type="match status" value="1"/>
</dbReference>
<dbReference type="SUPFAM" id="SSF56655">
    <property type="entry name" value="Carbohydrate phosphatase"/>
    <property type="match status" value="1"/>
</dbReference>